<dbReference type="NCBIfam" id="TIGR01630">
    <property type="entry name" value="psiM2_ORF9"/>
    <property type="match status" value="1"/>
</dbReference>
<name>A0ABS4ME05_9LACO</name>
<sequence>PQHGKSLSITKTFGAYYLLTHPEARVMETAYAFGLSGQFATDNRRKYIKWAHVFGLDIGKNTANEFTVKDHRGSFVATSMLGGASGMSADLLIIDDPVKNSEEASSQTIKDKIWNEWNLTFYPRLQKGGSVIVIMTRWQQDDLAGRLLKKMSLPWEEIKLPAIAELAPGEVDIIGRHNGEALCPELHSLKELKIHKHDMGTQKFTALYQQSPTIQGGNIFKREWTKFYVPDKETMYKLGLTEKEVKILPRHLDGWCQSWDATFKSGENDDFVAGQVWTRKDADYFFMPNSVHERLSFTETLDKIRYLTRLYPQARSKYIEDKANGSAIIDTLKSEIGGIIPIEPDGGKIVRASAVSPLWESGNVYVPHPLWKPEIEDWLEEVYSFPNAPHDDRVDAMTQALNNMKIRKYHGPRFI</sequence>
<dbReference type="Pfam" id="PF03237">
    <property type="entry name" value="Terminase_6N"/>
    <property type="match status" value="1"/>
</dbReference>
<dbReference type="EMBL" id="JAGGLU010000005">
    <property type="protein sequence ID" value="MBP2057884.1"/>
    <property type="molecule type" value="Genomic_DNA"/>
</dbReference>
<gene>
    <name evidence="3" type="ORF">J2Z60_001059</name>
</gene>
<keyword evidence="4" id="KW-1185">Reference proteome</keyword>
<dbReference type="InterPro" id="IPR035421">
    <property type="entry name" value="Terminase_6C"/>
</dbReference>
<comment type="caution">
    <text evidence="3">The sequence shown here is derived from an EMBL/GenBank/DDBJ whole genome shotgun (WGS) entry which is preliminary data.</text>
</comment>
<dbReference type="InterPro" id="IPR006517">
    <property type="entry name" value="Phage_terminase_lsu-like_C"/>
</dbReference>
<reference evidence="3 4" key="1">
    <citation type="submission" date="2021-03" db="EMBL/GenBank/DDBJ databases">
        <title>Genomic Encyclopedia of Type Strains, Phase IV (KMG-IV): sequencing the most valuable type-strain genomes for metagenomic binning, comparative biology and taxonomic classification.</title>
        <authorList>
            <person name="Goeker M."/>
        </authorList>
    </citation>
    <scope>NUCLEOTIDE SEQUENCE [LARGE SCALE GENOMIC DNA]</scope>
    <source>
        <strain evidence="3 4">DSM 101872</strain>
    </source>
</reference>
<feature type="non-terminal residue" evidence="3">
    <location>
        <position position="1"/>
    </location>
</feature>
<dbReference type="Proteomes" id="UP001519292">
    <property type="component" value="Unassembled WGS sequence"/>
</dbReference>
<evidence type="ECO:0000313" key="4">
    <source>
        <dbReference type="Proteomes" id="UP001519292"/>
    </source>
</evidence>
<keyword evidence="1" id="KW-1188">Viral release from host cell</keyword>
<dbReference type="RefSeq" id="WP_209686630.1">
    <property type="nucleotide sequence ID" value="NZ_JAGGLU010000005.1"/>
</dbReference>
<evidence type="ECO:0000313" key="3">
    <source>
        <dbReference type="EMBL" id="MBP2057884.1"/>
    </source>
</evidence>
<dbReference type="Pfam" id="PF17289">
    <property type="entry name" value="Terminase_6C"/>
    <property type="match status" value="1"/>
</dbReference>
<evidence type="ECO:0000259" key="2">
    <source>
        <dbReference type="Pfam" id="PF17289"/>
    </source>
</evidence>
<evidence type="ECO:0000256" key="1">
    <source>
        <dbReference type="ARBA" id="ARBA00022612"/>
    </source>
</evidence>
<accession>A0ABS4ME05</accession>
<proteinExistence type="predicted"/>
<protein>
    <submittedName>
        <fullName evidence="3">Phage terminase large subunit-like protein</fullName>
    </submittedName>
</protein>
<organism evidence="3 4">
    <name type="scientific">Lactobacillus colini</name>
    <dbReference type="NCBI Taxonomy" id="1819254"/>
    <lineage>
        <taxon>Bacteria</taxon>
        <taxon>Bacillati</taxon>
        <taxon>Bacillota</taxon>
        <taxon>Bacilli</taxon>
        <taxon>Lactobacillales</taxon>
        <taxon>Lactobacillaceae</taxon>
        <taxon>Lactobacillus</taxon>
    </lineage>
</organism>
<feature type="domain" description="Terminase large subunit gp17-like C-terminal" evidence="2">
    <location>
        <begin position="258"/>
        <end position="403"/>
    </location>
</feature>